<dbReference type="InterPro" id="IPR011053">
    <property type="entry name" value="Single_hybrid_motif"/>
</dbReference>
<feature type="domain" description="CoA carboxyltransferase C-terminal" evidence="14">
    <location>
        <begin position="284"/>
        <end position="544"/>
    </location>
</feature>
<dbReference type="PANTHER" id="PTHR18866:SF127">
    <property type="match status" value="1"/>
</dbReference>
<comment type="caution">
    <text evidence="15">The sequence shown here is derived from an EMBL/GenBank/DDBJ whole genome shotgun (WGS) entry which is preliminary data.</text>
</comment>
<evidence type="ECO:0000256" key="2">
    <source>
        <dbReference type="ARBA" id="ARBA00004956"/>
    </source>
</evidence>
<evidence type="ECO:0000256" key="8">
    <source>
        <dbReference type="ARBA" id="ARBA00023268"/>
    </source>
</evidence>
<dbReference type="GO" id="GO:0006552">
    <property type="term" value="P:L-leucine catabolic process"/>
    <property type="evidence" value="ECO:0007669"/>
    <property type="project" value="UniProtKB-UniPathway"/>
</dbReference>
<dbReference type="EMBL" id="JACBAF010002075">
    <property type="protein sequence ID" value="KAF7168500.1"/>
    <property type="molecule type" value="Genomic_DNA"/>
</dbReference>
<dbReference type="InterPro" id="IPR005481">
    <property type="entry name" value="BC-like_N"/>
</dbReference>
<dbReference type="SUPFAM" id="SSF52440">
    <property type="entry name" value="PreATP-grasp domain"/>
    <property type="match status" value="1"/>
</dbReference>
<dbReference type="PROSITE" id="PS50980">
    <property type="entry name" value="COA_CT_NTER"/>
    <property type="match status" value="1"/>
</dbReference>
<dbReference type="PROSITE" id="PS50989">
    <property type="entry name" value="COA_CT_CTER"/>
    <property type="match status" value="1"/>
</dbReference>
<evidence type="ECO:0000313" key="15">
    <source>
        <dbReference type="EMBL" id="KAF7168500.1"/>
    </source>
</evidence>
<evidence type="ECO:0000256" key="9">
    <source>
        <dbReference type="PROSITE-ProRule" id="PRU00409"/>
    </source>
</evidence>
<proteinExistence type="predicted"/>
<evidence type="ECO:0000256" key="3">
    <source>
        <dbReference type="ARBA" id="ARBA00013058"/>
    </source>
</evidence>
<comment type="pathway">
    <text evidence="2">Lipid metabolism; malonyl-CoA biosynthesis; malonyl-CoA from acetyl-CoA: step 1/1.</text>
</comment>
<organism evidence="15 16">
    <name type="scientific">Aspergillus hiratsukae</name>
    <dbReference type="NCBI Taxonomy" id="1194566"/>
    <lineage>
        <taxon>Eukaryota</taxon>
        <taxon>Fungi</taxon>
        <taxon>Dikarya</taxon>
        <taxon>Ascomycota</taxon>
        <taxon>Pezizomycotina</taxon>
        <taxon>Eurotiomycetes</taxon>
        <taxon>Eurotiomycetidae</taxon>
        <taxon>Eurotiales</taxon>
        <taxon>Aspergillaceae</taxon>
        <taxon>Aspergillus</taxon>
        <taxon>Aspergillus subgen. Fumigati</taxon>
    </lineage>
</organism>
<reference evidence="15" key="1">
    <citation type="submission" date="2020-06" db="EMBL/GenBank/DDBJ databases">
        <title>Draft genome sequences of strains closely related to Aspergillus parafelis and Aspergillus hiratsukae.</title>
        <authorList>
            <person name="Dos Santos R.A.C."/>
            <person name="Rivero-Menendez O."/>
            <person name="Steenwyk J.L."/>
            <person name="Mead M.E."/>
            <person name="Goldman G.H."/>
            <person name="Alastruey-Izquierdo A."/>
            <person name="Rokas A."/>
        </authorList>
    </citation>
    <scope>NUCLEOTIDE SEQUENCE</scope>
    <source>
        <strain evidence="15">CNM-CM6106</strain>
    </source>
</reference>
<evidence type="ECO:0000256" key="10">
    <source>
        <dbReference type="SAM" id="Coils"/>
    </source>
</evidence>
<dbReference type="Gene3D" id="2.40.50.100">
    <property type="match status" value="1"/>
</dbReference>
<evidence type="ECO:0000256" key="1">
    <source>
        <dbReference type="ARBA" id="ARBA00001953"/>
    </source>
</evidence>
<evidence type="ECO:0000313" key="16">
    <source>
        <dbReference type="Proteomes" id="UP000662466"/>
    </source>
</evidence>
<accession>A0A8H6UZI7</accession>
<dbReference type="Pfam" id="PF00364">
    <property type="entry name" value="Biotin_lipoyl"/>
    <property type="match status" value="1"/>
</dbReference>
<dbReference type="Gene3D" id="3.30.470.20">
    <property type="entry name" value="ATP-grasp fold, B domain"/>
    <property type="match status" value="1"/>
</dbReference>
<evidence type="ECO:0000256" key="5">
    <source>
        <dbReference type="ARBA" id="ARBA00022741"/>
    </source>
</evidence>
<dbReference type="InterPro" id="IPR011054">
    <property type="entry name" value="Rudment_hybrid_motif"/>
</dbReference>
<feature type="domain" description="Biotin carboxylation" evidence="12">
    <location>
        <begin position="625"/>
        <end position="1079"/>
    </location>
</feature>
<keyword evidence="10" id="KW-0175">Coiled coil</keyword>
<keyword evidence="7" id="KW-0092">Biotin</keyword>
<dbReference type="PROSITE" id="PS50975">
    <property type="entry name" value="ATP_GRASP"/>
    <property type="match status" value="1"/>
</dbReference>
<sequence>MATESSFPPLTSKLDLSGQQYRSNRETWNSVLEKFEEALGQVSVEGNDVSLARHQTRGQLLPRDRIALLLDQDSPFLEIGAFAGYRNPDSTPCANLIAGIGNVSGRPCMLMSHIPTQSGGAWNEMTVLKTNRIMEIASENDLPLISLVQSAGVFLPQQFRVFHKGGQLFRDLAVRTQHGKPSCAIVFGSSTAGGAYHPALSDYTIFVENQGQAFLAGPPLVKMATGEVIGAEELGGAKVHAMTTGLADQIATDELDAIRKAREWVASIRVPSPRTPLDCLEPLAPRYPVEDLLSLVNPDIRKPFDMREVLLRLVDDSRLSEFKPEYGRNMITGWAHFYGFPVGIVANQMSVINPTEAAKGAQFIRVCNQQNIPIIFLHNVTGFMVGAKAEHAGIIRLGAQLVSAVSCSTVPHISIIVGASYGAGNYAMCGRAYRPRFLFTWPSGRCSVMGPEQLSGVMESVQKASAKAKGQVLSPEKLKTQVDKFRDAVRTDAECYSTSSMLIDDGIIDPRDTRDVRTAKRPDFGRLELAVRLISDSGTGQRTADRCGEIDAANPNYPSDSVRKRKVACISCGNSSLRKFSGVSLHATSLSKMTVSHEVVEYHASPAKCPLYVAAPPLGPDGRPIIQRVLIANRGEIAVRIIQTCRKLNIATVAVYVTEDATSRHIQEADEAICLGRLDGSARNPFLDMDLLIQTALQTQTQAIHPGYGYLSENADFATRVRQAGLIFIGPSASAMSSLGDKRSAKEYLQKHAPDVPLIPGFTGSSQVADELAAAAAGIGFPVILKASAGGGGKGMRIVREAAQLKNELERAQSEARRAFGSSDCILEKYIESAKHVEIQIVGDSHGEVVSFLDRDCSVQRRHQKVIEETPCPFLTEQMRRDMSATAVRIAKLIGYENAGTVEFVVDVQTRKFYFLEVNARLQVEHPITEELTGFDLVSLQLLVAAGGSLKSIPAFTPQGHAIECRLCAEDPSNNFFPEHGKIHLWRPADGILGQGRDVRYETAIQTGSDVSIYFDSMIAKIVVWAPTRALAIEKMSQVMAHTACVGVKTNQLFLQRCLLNSEFRKPSYTTSFIPSNLEQLLQFPEVPLRDCLPVIPALATRNLSEATTTRRRPFQQIRKQFRNQHCDLVNIHCDVVTTITGPQTGTSTMCIWEPPAAGQSVHTQRVRLMRIPADPQTSEEKASTATSRYNAISSLLRSGATKRLTPISVQIDSCRPAATTADSTISANTFTMEVSIDGRRITCHVAIPSAGAVPGIVDRSQRIYCHFPSLGTYVEFQRNSLLSFAEGLRKDATVEEAEKRTVTAPMPCKILSIEKKSGDLVKAGQAVMVIESMKMEVSISVSVDGRFETEWKKGDAVEEGKVLCTVV</sequence>
<evidence type="ECO:0000259" key="12">
    <source>
        <dbReference type="PROSITE" id="PS50979"/>
    </source>
</evidence>
<keyword evidence="6 9" id="KW-0067">ATP-binding</keyword>
<dbReference type="GO" id="GO:0046872">
    <property type="term" value="F:metal ion binding"/>
    <property type="evidence" value="ECO:0007669"/>
    <property type="project" value="InterPro"/>
</dbReference>
<dbReference type="InterPro" id="IPR034733">
    <property type="entry name" value="AcCoA_carboxyl_beta"/>
</dbReference>
<dbReference type="SUPFAM" id="SSF51230">
    <property type="entry name" value="Single hybrid motif"/>
    <property type="match status" value="1"/>
</dbReference>
<dbReference type="InterPro" id="IPR011763">
    <property type="entry name" value="COA_CT_C"/>
</dbReference>
<dbReference type="PROSITE" id="PS50979">
    <property type="entry name" value="BC"/>
    <property type="match status" value="1"/>
</dbReference>
<dbReference type="SUPFAM" id="SSF56059">
    <property type="entry name" value="Glutathione synthetase ATP-binding domain-like"/>
    <property type="match status" value="1"/>
</dbReference>
<evidence type="ECO:0000259" key="11">
    <source>
        <dbReference type="PROSITE" id="PS50975"/>
    </source>
</evidence>
<protein>
    <recommendedName>
        <fullName evidence="3">acetyl-CoA carboxylase</fullName>
        <ecNumber evidence="3">6.4.1.2</ecNumber>
    </recommendedName>
</protein>
<evidence type="ECO:0000256" key="4">
    <source>
        <dbReference type="ARBA" id="ARBA00022598"/>
    </source>
</evidence>
<dbReference type="InterPro" id="IPR011762">
    <property type="entry name" value="COA_CT_N"/>
</dbReference>
<gene>
    <name evidence="15" type="ORF">CNMCM6106_003667</name>
</gene>
<dbReference type="CDD" id="cd06850">
    <property type="entry name" value="biotinyl_domain"/>
    <property type="match status" value="1"/>
</dbReference>
<dbReference type="UniPathway" id="UPA00655">
    <property type="reaction ID" value="UER00711"/>
</dbReference>
<dbReference type="GO" id="GO:0005524">
    <property type="term" value="F:ATP binding"/>
    <property type="evidence" value="ECO:0007669"/>
    <property type="project" value="UniProtKB-UniRule"/>
</dbReference>
<dbReference type="Pfam" id="PF00289">
    <property type="entry name" value="Biotin_carb_N"/>
    <property type="match status" value="1"/>
</dbReference>
<evidence type="ECO:0000256" key="7">
    <source>
        <dbReference type="ARBA" id="ARBA00023267"/>
    </source>
</evidence>
<dbReference type="PANTHER" id="PTHR18866">
    <property type="entry name" value="CARBOXYLASE:PYRUVATE/ACETYL-COA/PROPIONYL-COA CARBOXYLASE"/>
    <property type="match status" value="1"/>
</dbReference>
<dbReference type="InterPro" id="IPR011764">
    <property type="entry name" value="Biotin_carboxylation_dom"/>
</dbReference>
<dbReference type="FunFam" id="3.30.1490.20:FF:000003">
    <property type="entry name" value="acetyl-CoA carboxylase isoform X1"/>
    <property type="match status" value="1"/>
</dbReference>
<dbReference type="SUPFAM" id="SSF51246">
    <property type="entry name" value="Rudiment single hybrid motif"/>
    <property type="match status" value="1"/>
</dbReference>
<dbReference type="SMART" id="SM00878">
    <property type="entry name" value="Biotin_carb_C"/>
    <property type="match status" value="1"/>
</dbReference>
<evidence type="ECO:0000259" key="13">
    <source>
        <dbReference type="PROSITE" id="PS50980"/>
    </source>
</evidence>
<dbReference type="GO" id="GO:0003989">
    <property type="term" value="F:acetyl-CoA carboxylase activity"/>
    <property type="evidence" value="ECO:0007669"/>
    <property type="project" value="UniProtKB-EC"/>
</dbReference>
<dbReference type="InterPro" id="IPR005479">
    <property type="entry name" value="CPAse_ATP-bd"/>
</dbReference>
<dbReference type="GO" id="GO:2001295">
    <property type="term" value="P:malonyl-CoA biosynthetic process"/>
    <property type="evidence" value="ECO:0007669"/>
    <property type="project" value="UniProtKB-UniPathway"/>
</dbReference>
<dbReference type="Gene3D" id="3.90.226.10">
    <property type="entry name" value="2-enoyl-CoA Hydratase, Chain A, domain 1"/>
    <property type="match status" value="2"/>
</dbReference>
<name>A0A8H6UZI7_9EURO</name>
<keyword evidence="8" id="KW-0511">Multifunctional enzyme</keyword>
<dbReference type="Pfam" id="PF02785">
    <property type="entry name" value="Biotin_carb_C"/>
    <property type="match status" value="1"/>
</dbReference>
<dbReference type="Pfam" id="PF02786">
    <property type="entry name" value="CPSase_L_D2"/>
    <property type="match status" value="1"/>
</dbReference>
<dbReference type="InterPro" id="IPR029045">
    <property type="entry name" value="ClpP/crotonase-like_dom_sf"/>
</dbReference>
<dbReference type="FunFam" id="3.90.226.10:FF:000021">
    <property type="entry name" value="Acetyl-CoA carboxylase carboxyltransferase subunit"/>
    <property type="match status" value="1"/>
</dbReference>
<dbReference type="InterPro" id="IPR005482">
    <property type="entry name" value="Biotin_COase_C"/>
</dbReference>
<dbReference type="InterPro" id="IPR050856">
    <property type="entry name" value="Biotin_carboxylase_complex"/>
</dbReference>
<evidence type="ECO:0000256" key="6">
    <source>
        <dbReference type="ARBA" id="ARBA00022840"/>
    </source>
</evidence>
<keyword evidence="4" id="KW-0436">Ligase</keyword>
<dbReference type="InterPro" id="IPR016185">
    <property type="entry name" value="PreATP-grasp_dom_sf"/>
</dbReference>
<dbReference type="Pfam" id="PF01039">
    <property type="entry name" value="Carboxyl_trans"/>
    <property type="match status" value="1"/>
</dbReference>
<dbReference type="InterPro" id="IPR000089">
    <property type="entry name" value="Biotin_lipoyl"/>
</dbReference>
<dbReference type="Proteomes" id="UP000662466">
    <property type="component" value="Unassembled WGS sequence"/>
</dbReference>
<keyword evidence="5 9" id="KW-0547">Nucleotide-binding</keyword>
<feature type="domain" description="ATP-grasp" evidence="11">
    <location>
        <begin position="746"/>
        <end position="946"/>
    </location>
</feature>
<dbReference type="EC" id="6.4.1.2" evidence="3"/>
<dbReference type="PROSITE" id="PS00867">
    <property type="entry name" value="CPSASE_2"/>
    <property type="match status" value="1"/>
</dbReference>
<comment type="cofactor">
    <cofactor evidence="1">
        <name>biotin</name>
        <dbReference type="ChEBI" id="CHEBI:57586"/>
    </cofactor>
</comment>
<dbReference type="SUPFAM" id="SSF52096">
    <property type="entry name" value="ClpP/crotonase"/>
    <property type="match status" value="2"/>
</dbReference>
<dbReference type="InterPro" id="IPR011761">
    <property type="entry name" value="ATP-grasp"/>
</dbReference>
<dbReference type="PROSITE" id="PS00866">
    <property type="entry name" value="CPSASE_1"/>
    <property type="match status" value="1"/>
</dbReference>
<dbReference type="UniPathway" id="UPA00363">
    <property type="reaction ID" value="UER00861"/>
</dbReference>
<feature type="domain" description="CoA carboxyltransferase N-terminal" evidence="13">
    <location>
        <begin position="28"/>
        <end position="280"/>
    </location>
</feature>
<evidence type="ECO:0000259" key="14">
    <source>
        <dbReference type="PROSITE" id="PS50989"/>
    </source>
</evidence>
<feature type="coiled-coil region" evidence="10">
    <location>
        <begin position="795"/>
        <end position="822"/>
    </location>
</feature>